<dbReference type="PROSITE" id="PS00065">
    <property type="entry name" value="D_2_HYDROXYACID_DH_1"/>
    <property type="match status" value="1"/>
</dbReference>
<evidence type="ECO:0000259" key="6">
    <source>
        <dbReference type="Pfam" id="PF02826"/>
    </source>
</evidence>
<dbReference type="InterPro" id="IPR029753">
    <property type="entry name" value="D-isomer_DH_CS"/>
</dbReference>
<dbReference type="Pfam" id="PF00389">
    <property type="entry name" value="2-Hacid_dh"/>
    <property type="match status" value="1"/>
</dbReference>
<keyword evidence="3" id="KW-0520">NAD</keyword>
<dbReference type="SUPFAM" id="SSF51735">
    <property type="entry name" value="NAD(P)-binding Rossmann-fold domains"/>
    <property type="match status" value="1"/>
</dbReference>
<dbReference type="GO" id="GO:0030267">
    <property type="term" value="F:glyoxylate reductase (NADPH) activity"/>
    <property type="evidence" value="ECO:0007669"/>
    <property type="project" value="TreeGrafter"/>
</dbReference>
<dbReference type="InterPro" id="IPR036291">
    <property type="entry name" value="NAD(P)-bd_dom_sf"/>
</dbReference>
<evidence type="ECO:0000259" key="5">
    <source>
        <dbReference type="Pfam" id="PF00389"/>
    </source>
</evidence>
<dbReference type="InterPro" id="IPR050223">
    <property type="entry name" value="D-isomer_2-hydroxyacid_DH"/>
</dbReference>
<dbReference type="AlphaFoldDB" id="U4L3Y6"/>
<feature type="domain" description="D-isomer specific 2-hydroxyacid dehydrogenase NAD-binding" evidence="6">
    <location>
        <begin position="149"/>
        <end position="326"/>
    </location>
</feature>
<dbReference type="GO" id="GO:0005829">
    <property type="term" value="C:cytosol"/>
    <property type="evidence" value="ECO:0007669"/>
    <property type="project" value="TreeGrafter"/>
</dbReference>
<evidence type="ECO:0000256" key="3">
    <source>
        <dbReference type="ARBA" id="ARBA00023027"/>
    </source>
</evidence>
<dbReference type="InterPro" id="IPR006139">
    <property type="entry name" value="D-isomer_2_OHA_DH_cat_dom"/>
</dbReference>
<dbReference type="STRING" id="1076935.U4L3Y6"/>
<evidence type="ECO:0000256" key="2">
    <source>
        <dbReference type="ARBA" id="ARBA00023002"/>
    </source>
</evidence>
<dbReference type="OMA" id="PHIAWAY"/>
<evidence type="ECO:0000313" key="8">
    <source>
        <dbReference type="Proteomes" id="UP000018144"/>
    </source>
</evidence>
<dbReference type="PROSITE" id="PS00671">
    <property type="entry name" value="D_2_HYDROXYACID_DH_3"/>
    <property type="match status" value="1"/>
</dbReference>
<evidence type="ECO:0000313" key="7">
    <source>
        <dbReference type="EMBL" id="CCX10891.1"/>
    </source>
</evidence>
<organism evidence="7 8">
    <name type="scientific">Pyronema omphalodes (strain CBS 100304)</name>
    <name type="common">Pyronema confluens</name>
    <dbReference type="NCBI Taxonomy" id="1076935"/>
    <lineage>
        <taxon>Eukaryota</taxon>
        <taxon>Fungi</taxon>
        <taxon>Dikarya</taxon>
        <taxon>Ascomycota</taxon>
        <taxon>Pezizomycotina</taxon>
        <taxon>Pezizomycetes</taxon>
        <taxon>Pezizales</taxon>
        <taxon>Pyronemataceae</taxon>
        <taxon>Pyronema</taxon>
    </lineage>
</organism>
<dbReference type="eggNOG" id="KOG0069">
    <property type="taxonomic scope" value="Eukaryota"/>
</dbReference>
<evidence type="ECO:0000256" key="1">
    <source>
        <dbReference type="ARBA" id="ARBA00005854"/>
    </source>
</evidence>
<evidence type="ECO:0000256" key="4">
    <source>
        <dbReference type="RuleBase" id="RU003719"/>
    </source>
</evidence>
<dbReference type="GO" id="GO:0051287">
    <property type="term" value="F:NAD binding"/>
    <property type="evidence" value="ECO:0007669"/>
    <property type="project" value="InterPro"/>
</dbReference>
<dbReference type="EMBL" id="HF935574">
    <property type="protein sequence ID" value="CCX10891.1"/>
    <property type="molecule type" value="Genomic_DNA"/>
</dbReference>
<dbReference type="Proteomes" id="UP000018144">
    <property type="component" value="Unassembled WGS sequence"/>
</dbReference>
<protein>
    <submittedName>
        <fullName evidence="7">Similar to Putative 2-hydroxyacid dehydrogenase UNK4.10 acc. no. O14075</fullName>
    </submittedName>
</protein>
<gene>
    <name evidence="7" type="ORF">PCON_10485</name>
</gene>
<accession>U4L3Y6</accession>
<dbReference type="GO" id="GO:0016618">
    <property type="term" value="F:hydroxypyruvate reductase [NAD(P)H] activity"/>
    <property type="evidence" value="ECO:0007669"/>
    <property type="project" value="TreeGrafter"/>
</dbReference>
<dbReference type="SUPFAM" id="SSF52283">
    <property type="entry name" value="Formate/glycerate dehydrogenase catalytic domain-like"/>
    <property type="match status" value="1"/>
</dbReference>
<dbReference type="PANTHER" id="PTHR10996:SF269">
    <property type="entry name" value="HYPOTHETICAL D-ISOMER SPECIFIC 2-HYDROXYACID DEHYDROGENASE (EUROFUNG)"/>
    <property type="match status" value="1"/>
</dbReference>
<proteinExistence type="inferred from homology"/>
<sequence>MLLSRLITPRFPQLSSILSLSKSRTLATMSQPKILLLGEITHAKKEWSALSSLGELITPKSTNREDFINEAKGGAFDGTIAAFRTFHSIAITGRIDAELVAALPSGLRFLCHNGAGYDQVDISACTSRGIRVSNVPTAVDDATADVNLFLIIGALRGFNRGMTSLRRNAWLKDASGNPHPLGHDPQEKVLGILGMGGIGRALKKRTDALGMKTIYHNRNRLAPELEDGAEWVGFEELLKRSDVLSLNLPLNANTRHIINKAAFDKMKDGVVIVNTARGGVMDEAALVDALNSGKVASVGLDVYEDEPNVHPGLVANEAVMLVPHMGTYTYETQYKMECWAIDNVRMAVGEGKLKSIVPEQAGKEF</sequence>
<keyword evidence="8" id="KW-1185">Reference proteome</keyword>
<dbReference type="InterPro" id="IPR006140">
    <property type="entry name" value="D-isomer_DH_NAD-bd"/>
</dbReference>
<keyword evidence="2 4" id="KW-0560">Oxidoreductase</keyword>
<name>U4L3Y6_PYROM</name>
<feature type="domain" description="D-isomer specific 2-hydroxyacid dehydrogenase catalytic" evidence="5">
    <location>
        <begin position="56"/>
        <end position="357"/>
    </location>
</feature>
<dbReference type="FunFam" id="3.40.50.720:FF:000282">
    <property type="entry name" value="Glyoxylate reductase protein"/>
    <property type="match status" value="1"/>
</dbReference>
<dbReference type="CDD" id="cd12168">
    <property type="entry name" value="Mand_dh_like"/>
    <property type="match status" value="1"/>
</dbReference>
<dbReference type="OrthoDB" id="9991913at2759"/>
<dbReference type="PANTHER" id="PTHR10996">
    <property type="entry name" value="2-HYDROXYACID DEHYDROGENASE-RELATED"/>
    <property type="match status" value="1"/>
</dbReference>
<reference evidence="7 8" key="1">
    <citation type="journal article" date="2013" name="PLoS Genet.">
        <title>The genome and development-dependent transcriptomes of Pyronema confluens: a window into fungal evolution.</title>
        <authorList>
            <person name="Traeger S."/>
            <person name="Altegoer F."/>
            <person name="Freitag M."/>
            <person name="Gabaldon T."/>
            <person name="Kempken F."/>
            <person name="Kumar A."/>
            <person name="Marcet-Houben M."/>
            <person name="Poggeler S."/>
            <person name="Stajich J.E."/>
            <person name="Nowrousian M."/>
        </authorList>
    </citation>
    <scope>NUCLEOTIDE SEQUENCE [LARGE SCALE GENOMIC DNA]</scope>
    <source>
        <strain evidence="8">CBS 100304</strain>
        <tissue evidence="7">Vegetative mycelium</tissue>
    </source>
</reference>
<dbReference type="PROSITE" id="PS00670">
    <property type="entry name" value="D_2_HYDROXYACID_DH_2"/>
    <property type="match status" value="1"/>
</dbReference>
<dbReference type="InterPro" id="IPR029752">
    <property type="entry name" value="D-isomer_DH_CS1"/>
</dbReference>
<comment type="similarity">
    <text evidence="1 4">Belongs to the D-isomer specific 2-hydroxyacid dehydrogenase family.</text>
</comment>
<dbReference type="Pfam" id="PF02826">
    <property type="entry name" value="2-Hacid_dh_C"/>
    <property type="match status" value="1"/>
</dbReference>
<dbReference type="Gene3D" id="3.40.50.720">
    <property type="entry name" value="NAD(P)-binding Rossmann-like Domain"/>
    <property type="match status" value="2"/>
</dbReference>